<dbReference type="InterPro" id="IPR050796">
    <property type="entry name" value="SCF_F-box_component"/>
</dbReference>
<name>A0A7J7D2F6_TRIWF</name>
<dbReference type="SUPFAM" id="SSF81383">
    <property type="entry name" value="F-box domain"/>
    <property type="match status" value="1"/>
</dbReference>
<evidence type="ECO:0000313" key="3">
    <source>
        <dbReference type="Proteomes" id="UP000593562"/>
    </source>
</evidence>
<dbReference type="AlphaFoldDB" id="A0A7J7D2F6"/>
<evidence type="ECO:0000259" key="1">
    <source>
        <dbReference type="PROSITE" id="PS50181"/>
    </source>
</evidence>
<dbReference type="PANTHER" id="PTHR31672">
    <property type="entry name" value="BNACNNG10540D PROTEIN"/>
    <property type="match status" value="1"/>
</dbReference>
<dbReference type="InterPro" id="IPR017451">
    <property type="entry name" value="F-box-assoc_interact_dom"/>
</dbReference>
<evidence type="ECO:0000313" key="2">
    <source>
        <dbReference type="EMBL" id="KAF5740246.1"/>
    </source>
</evidence>
<dbReference type="InterPro" id="IPR006527">
    <property type="entry name" value="F-box-assoc_dom_typ1"/>
</dbReference>
<dbReference type="Pfam" id="PF07734">
    <property type="entry name" value="FBA_1"/>
    <property type="match status" value="1"/>
</dbReference>
<dbReference type="EMBL" id="JAAARO010000011">
    <property type="protein sequence ID" value="KAF5740246.1"/>
    <property type="molecule type" value="Genomic_DNA"/>
</dbReference>
<dbReference type="InParanoid" id="A0A7J7D2F6"/>
<protein>
    <submittedName>
        <fullName evidence="2">F-box protein CPR30-like</fullName>
    </submittedName>
</protein>
<dbReference type="CDD" id="cd22157">
    <property type="entry name" value="F-box_AtFBW1-like"/>
    <property type="match status" value="1"/>
</dbReference>
<organism evidence="2 3">
    <name type="scientific">Tripterygium wilfordii</name>
    <name type="common">Thunder God vine</name>
    <dbReference type="NCBI Taxonomy" id="458696"/>
    <lineage>
        <taxon>Eukaryota</taxon>
        <taxon>Viridiplantae</taxon>
        <taxon>Streptophyta</taxon>
        <taxon>Embryophyta</taxon>
        <taxon>Tracheophyta</taxon>
        <taxon>Spermatophyta</taxon>
        <taxon>Magnoliopsida</taxon>
        <taxon>eudicotyledons</taxon>
        <taxon>Gunneridae</taxon>
        <taxon>Pentapetalae</taxon>
        <taxon>rosids</taxon>
        <taxon>fabids</taxon>
        <taxon>Celastrales</taxon>
        <taxon>Celastraceae</taxon>
        <taxon>Tripterygium</taxon>
    </lineage>
</organism>
<dbReference type="Gene3D" id="1.20.1280.50">
    <property type="match status" value="1"/>
</dbReference>
<gene>
    <name evidence="2" type="ORF">HS088_TW11G00312</name>
</gene>
<dbReference type="Pfam" id="PF00646">
    <property type="entry name" value="F-box"/>
    <property type="match status" value="1"/>
</dbReference>
<dbReference type="InterPro" id="IPR036047">
    <property type="entry name" value="F-box-like_dom_sf"/>
</dbReference>
<dbReference type="Proteomes" id="UP000593562">
    <property type="component" value="Unassembled WGS sequence"/>
</dbReference>
<comment type="caution">
    <text evidence="2">The sequence shown here is derived from an EMBL/GenBank/DDBJ whole genome shotgun (WGS) entry which is preliminary data.</text>
</comment>
<accession>A0A7J7D2F6</accession>
<reference evidence="2 3" key="1">
    <citation type="journal article" date="2020" name="Nat. Commun.">
        <title>Genome of Tripterygium wilfordii and identification of cytochrome P450 involved in triptolide biosynthesis.</title>
        <authorList>
            <person name="Tu L."/>
            <person name="Su P."/>
            <person name="Zhang Z."/>
            <person name="Gao L."/>
            <person name="Wang J."/>
            <person name="Hu T."/>
            <person name="Zhou J."/>
            <person name="Zhang Y."/>
            <person name="Zhao Y."/>
            <person name="Liu Y."/>
            <person name="Song Y."/>
            <person name="Tong Y."/>
            <person name="Lu Y."/>
            <person name="Yang J."/>
            <person name="Xu C."/>
            <person name="Jia M."/>
            <person name="Peters R.J."/>
            <person name="Huang L."/>
            <person name="Gao W."/>
        </authorList>
    </citation>
    <scope>NUCLEOTIDE SEQUENCE [LARGE SCALE GENOMIC DNA]</scope>
    <source>
        <strain evidence="3">cv. XIE 37</strain>
        <tissue evidence="2">Leaf</tissue>
    </source>
</reference>
<dbReference type="PANTHER" id="PTHR31672:SF13">
    <property type="entry name" value="F-BOX PROTEIN CPR30-LIKE"/>
    <property type="match status" value="1"/>
</dbReference>
<dbReference type="InterPro" id="IPR001810">
    <property type="entry name" value="F-box_dom"/>
</dbReference>
<keyword evidence="3" id="KW-1185">Reference proteome</keyword>
<feature type="domain" description="F-box" evidence="1">
    <location>
        <begin position="1"/>
        <end position="48"/>
    </location>
</feature>
<proteinExistence type="predicted"/>
<sequence length="335" mass="38731">MSCSLPMELIISILYRLRVKSLICFKSVSKRWKSLVEDPDFVESYMDQQKVKTKQLILQCDLTSRFLAMDLDSLDKSRIVNLPKLRRSYRRIDLIGSYNGLVSLCCTFSNLDDAIVVDFIIWNMATGEHLIIPLELPHPPEYTFLAQGFGYDGVRDDYKVIRAFKPGRDGGADLVTMVYSLKKHEWVWSIIKSPGYHFDDRSAAGSLVNGALHWCAFENYALDRIIVSFDLNTEEYHKVPLPMMAHDPLPRMEDELESLELAVLGDSLCILVFHDYDVGDIDIWVMKEYMHFWKVEIVFEEVSNSHGPRYTYDEEISKDRDASTMVSPYHPTHVH</sequence>
<dbReference type="NCBIfam" id="TIGR01640">
    <property type="entry name" value="F_box_assoc_1"/>
    <property type="match status" value="1"/>
</dbReference>
<dbReference type="PROSITE" id="PS50181">
    <property type="entry name" value="FBOX"/>
    <property type="match status" value="1"/>
</dbReference>